<comment type="caution">
    <text evidence="1">The sequence shown here is derived from an EMBL/GenBank/DDBJ whole genome shotgun (WGS) entry which is preliminary data.</text>
</comment>
<proteinExistence type="predicted"/>
<organism evidence="1 2">
    <name type="scientific">Nibea albiflora</name>
    <name type="common">Yellow drum</name>
    <name type="synonym">Corvina albiflora</name>
    <dbReference type="NCBI Taxonomy" id="240163"/>
    <lineage>
        <taxon>Eukaryota</taxon>
        <taxon>Metazoa</taxon>
        <taxon>Chordata</taxon>
        <taxon>Craniata</taxon>
        <taxon>Vertebrata</taxon>
        <taxon>Euteleostomi</taxon>
        <taxon>Actinopterygii</taxon>
        <taxon>Neopterygii</taxon>
        <taxon>Teleostei</taxon>
        <taxon>Neoteleostei</taxon>
        <taxon>Acanthomorphata</taxon>
        <taxon>Eupercaria</taxon>
        <taxon>Sciaenidae</taxon>
        <taxon>Nibea</taxon>
    </lineage>
</organism>
<dbReference type="Proteomes" id="UP000805704">
    <property type="component" value="Chromosome 9"/>
</dbReference>
<protein>
    <submittedName>
        <fullName evidence="1">Uncharacterized protein</fullName>
    </submittedName>
</protein>
<name>A0ACB7EE28_NIBAL</name>
<keyword evidence="2" id="KW-1185">Reference proteome</keyword>
<sequence>SLSFTDSSAETDRESSTDNMSTSTISPSRKQERKGSFFKLIDSFAWEIGTLKKEMGNKTEPAEGDHNTDTLLGPHSNQQRAPLKRFQCCAL</sequence>
<evidence type="ECO:0000313" key="2">
    <source>
        <dbReference type="Proteomes" id="UP000805704"/>
    </source>
</evidence>
<evidence type="ECO:0000313" key="1">
    <source>
        <dbReference type="EMBL" id="KAG7999878.1"/>
    </source>
</evidence>
<feature type="non-terminal residue" evidence="1">
    <location>
        <position position="1"/>
    </location>
</feature>
<gene>
    <name evidence="1" type="ORF">GBF38_001941</name>
</gene>
<reference evidence="1" key="1">
    <citation type="submission" date="2020-04" db="EMBL/GenBank/DDBJ databases">
        <title>A chromosome-scale assembly and high-density genetic map of the yellow drum (Nibea albiflora) genome.</title>
        <authorList>
            <person name="Xu D."/>
            <person name="Zhang W."/>
            <person name="Chen R."/>
            <person name="Tan P."/>
            <person name="Wang L."/>
            <person name="Song H."/>
            <person name="Tian L."/>
            <person name="Zhu Q."/>
            <person name="Wang B."/>
        </authorList>
    </citation>
    <scope>NUCLEOTIDE SEQUENCE</scope>
    <source>
        <strain evidence="1">ZJHYS-2018</strain>
    </source>
</reference>
<accession>A0ACB7EE28</accession>
<dbReference type="EMBL" id="CM024797">
    <property type="protein sequence ID" value="KAG7999878.1"/>
    <property type="molecule type" value="Genomic_DNA"/>
</dbReference>